<comment type="function">
    <text evidence="8">Hydrolyzes ribosome-free peptidyl-tRNAs (with 1 or more amino acids incorporated), which drop off the ribosome during protein synthesis, or as a result of ribosome stalling.</text>
</comment>
<dbReference type="GO" id="GO:0005737">
    <property type="term" value="C:cytoplasm"/>
    <property type="evidence" value="ECO:0007669"/>
    <property type="project" value="UniProtKB-SubCell"/>
</dbReference>
<keyword evidence="4 8" id="KW-0694">RNA-binding</keyword>
<comment type="subunit">
    <text evidence="8">Monomer.</text>
</comment>
<dbReference type="GO" id="GO:0000049">
    <property type="term" value="F:tRNA binding"/>
    <property type="evidence" value="ECO:0007669"/>
    <property type="project" value="UniProtKB-UniRule"/>
</dbReference>
<feature type="active site" description="Proton acceptor" evidence="8">
    <location>
        <position position="19"/>
    </location>
</feature>
<dbReference type="CDD" id="cd00462">
    <property type="entry name" value="PTH"/>
    <property type="match status" value="1"/>
</dbReference>
<dbReference type="EC" id="3.1.1.29" evidence="1 8"/>
<dbReference type="Proteomes" id="UP000267250">
    <property type="component" value="Chromosome"/>
</dbReference>
<protein>
    <recommendedName>
        <fullName evidence="7 8">Peptidyl-tRNA hydrolase</fullName>
        <shortName evidence="8">Pth</shortName>
        <ecNumber evidence="1 8">3.1.1.29</ecNumber>
    </recommendedName>
</protein>
<dbReference type="GO" id="GO:0006515">
    <property type="term" value="P:protein quality control for misfolded or incompletely synthesized proteins"/>
    <property type="evidence" value="ECO:0007669"/>
    <property type="project" value="UniProtKB-UniRule"/>
</dbReference>
<comment type="function">
    <text evidence="8">Catalyzes the release of premature peptidyl moieties from peptidyl-tRNA molecules trapped in stalled 50S ribosomal subunits, and thus maintains levels of free tRNAs and 50S ribosomes.</text>
</comment>
<feature type="binding site" evidence="8">
    <location>
        <position position="66"/>
    </location>
    <ligand>
        <name>tRNA</name>
        <dbReference type="ChEBI" id="CHEBI:17843"/>
    </ligand>
</feature>
<dbReference type="NCBIfam" id="TIGR00447">
    <property type="entry name" value="pth"/>
    <property type="match status" value="1"/>
</dbReference>
<dbReference type="EMBL" id="CP016379">
    <property type="protein sequence ID" value="AZR74561.1"/>
    <property type="molecule type" value="Genomic_DNA"/>
</dbReference>
<feature type="binding site" evidence="8">
    <location>
        <position position="14"/>
    </location>
    <ligand>
        <name>tRNA</name>
        <dbReference type="ChEBI" id="CHEBI:17843"/>
    </ligand>
</feature>
<feature type="binding site" evidence="8">
    <location>
        <position position="112"/>
    </location>
    <ligand>
        <name>tRNA</name>
        <dbReference type="ChEBI" id="CHEBI:17843"/>
    </ligand>
</feature>
<dbReference type="InterPro" id="IPR036416">
    <property type="entry name" value="Pept_tRNA_hydro_sf"/>
</dbReference>
<dbReference type="OrthoDB" id="9800507at2"/>
<evidence type="ECO:0000256" key="1">
    <source>
        <dbReference type="ARBA" id="ARBA00013260"/>
    </source>
</evidence>
<dbReference type="PROSITE" id="PS01196">
    <property type="entry name" value="PEPT_TRNA_HYDROL_2"/>
    <property type="match status" value="1"/>
</dbReference>
<comment type="similarity">
    <text evidence="5 8">Belongs to the PTH family.</text>
</comment>
<evidence type="ECO:0000256" key="4">
    <source>
        <dbReference type="ARBA" id="ARBA00022884"/>
    </source>
</evidence>
<keyword evidence="3 8" id="KW-0378">Hydrolase</keyword>
<sequence length="189" mass="21519">MYLIVGLGNPGKEYEETRHNIGFRVIYELAKKHRIEVSGLKYRALIGKGIINDKEVILAQPQTFMNLSGEAVAPLVRYFKIPLENLMVIYDDLDLEPGKLRMRRLGGHGGHNGVRSIIDCLGSKEFPRLRIGIGHPGDLMPVRDYVLSRFFEDELKLMEEAVNLACQGIELWLEQGIERAMNQVNRKTD</sequence>
<organism evidence="9 10">
    <name type="scientific">Anoxybacter fermentans</name>
    <dbReference type="NCBI Taxonomy" id="1323375"/>
    <lineage>
        <taxon>Bacteria</taxon>
        <taxon>Bacillati</taxon>
        <taxon>Bacillota</taxon>
        <taxon>Clostridia</taxon>
        <taxon>Halanaerobiales</taxon>
        <taxon>Anoxybacter</taxon>
    </lineage>
</organism>
<evidence type="ECO:0000256" key="2">
    <source>
        <dbReference type="ARBA" id="ARBA00022555"/>
    </source>
</evidence>
<dbReference type="PANTHER" id="PTHR17224">
    <property type="entry name" value="PEPTIDYL-TRNA HYDROLASE"/>
    <property type="match status" value="1"/>
</dbReference>
<dbReference type="GO" id="GO:0004045">
    <property type="term" value="F:peptidyl-tRNA hydrolase activity"/>
    <property type="evidence" value="ECO:0007669"/>
    <property type="project" value="UniProtKB-UniRule"/>
</dbReference>
<dbReference type="AlphaFoldDB" id="A0A3Q9HSR5"/>
<keyword evidence="10" id="KW-1185">Reference proteome</keyword>
<accession>A0A3Q9HSR5</accession>
<evidence type="ECO:0000256" key="7">
    <source>
        <dbReference type="ARBA" id="ARBA00050038"/>
    </source>
</evidence>
<evidence type="ECO:0000313" key="9">
    <source>
        <dbReference type="EMBL" id="AZR74561.1"/>
    </source>
</evidence>
<dbReference type="Pfam" id="PF01195">
    <property type="entry name" value="Pept_tRNA_hydro"/>
    <property type="match status" value="1"/>
</dbReference>
<evidence type="ECO:0000256" key="6">
    <source>
        <dbReference type="ARBA" id="ARBA00048707"/>
    </source>
</evidence>
<proteinExistence type="inferred from homology"/>
<evidence type="ECO:0000313" key="10">
    <source>
        <dbReference type="Proteomes" id="UP000267250"/>
    </source>
</evidence>
<dbReference type="Gene3D" id="3.40.50.1470">
    <property type="entry name" value="Peptidyl-tRNA hydrolase"/>
    <property type="match status" value="1"/>
</dbReference>
<keyword evidence="8" id="KW-0963">Cytoplasm</keyword>
<dbReference type="GO" id="GO:0072344">
    <property type="term" value="P:rescue of stalled ribosome"/>
    <property type="evidence" value="ECO:0007669"/>
    <property type="project" value="UniProtKB-UniRule"/>
</dbReference>
<evidence type="ECO:0000256" key="3">
    <source>
        <dbReference type="ARBA" id="ARBA00022801"/>
    </source>
</evidence>
<dbReference type="InterPro" id="IPR018171">
    <property type="entry name" value="Pept_tRNA_hydro_CS"/>
</dbReference>
<dbReference type="HAMAP" id="MF_00083">
    <property type="entry name" value="Pept_tRNA_hydro_bact"/>
    <property type="match status" value="1"/>
</dbReference>
<reference evidence="9 10" key="1">
    <citation type="submission" date="2016-07" db="EMBL/GenBank/DDBJ databases">
        <title>Genome and transcriptome analysis of iron-reducing fermentative bacteria Anoxybacter fermentans.</title>
        <authorList>
            <person name="Zeng X."/>
            <person name="Shao Z."/>
        </authorList>
    </citation>
    <scope>NUCLEOTIDE SEQUENCE [LARGE SCALE GENOMIC DNA]</scope>
    <source>
        <strain evidence="9 10">DY22613</strain>
    </source>
</reference>
<comment type="subcellular location">
    <subcellularLocation>
        <location evidence="8">Cytoplasm</location>
    </subcellularLocation>
</comment>
<dbReference type="InterPro" id="IPR001328">
    <property type="entry name" value="Pept_tRNA_hydro"/>
</dbReference>
<feature type="site" description="Stabilizes the basic form of H active site to accept a proton" evidence="8">
    <location>
        <position position="91"/>
    </location>
</feature>
<gene>
    <name evidence="8" type="primary">pth</name>
    <name evidence="9" type="ORF">BBF96_14895</name>
</gene>
<keyword evidence="2 8" id="KW-0820">tRNA-binding</keyword>
<evidence type="ECO:0000256" key="8">
    <source>
        <dbReference type="HAMAP-Rule" id="MF_00083"/>
    </source>
</evidence>
<dbReference type="SUPFAM" id="SSF53178">
    <property type="entry name" value="Peptidyl-tRNA hydrolase-like"/>
    <property type="match status" value="1"/>
</dbReference>
<dbReference type="KEGG" id="aft:BBF96_14895"/>
<dbReference type="FunFam" id="3.40.50.1470:FF:000001">
    <property type="entry name" value="Peptidyl-tRNA hydrolase"/>
    <property type="match status" value="1"/>
</dbReference>
<feature type="site" description="Discriminates between blocked and unblocked aminoacyl-tRNA" evidence="8">
    <location>
        <position position="9"/>
    </location>
</feature>
<dbReference type="PANTHER" id="PTHR17224:SF1">
    <property type="entry name" value="PEPTIDYL-TRNA HYDROLASE"/>
    <property type="match status" value="1"/>
</dbReference>
<comment type="catalytic activity">
    <reaction evidence="6 8">
        <text>an N-acyl-L-alpha-aminoacyl-tRNA + H2O = an N-acyl-L-amino acid + a tRNA + H(+)</text>
        <dbReference type="Rhea" id="RHEA:54448"/>
        <dbReference type="Rhea" id="RHEA-COMP:10123"/>
        <dbReference type="Rhea" id="RHEA-COMP:13883"/>
        <dbReference type="ChEBI" id="CHEBI:15377"/>
        <dbReference type="ChEBI" id="CHEBI:15378"/>
        <dbReference type="ChEBI" id="CHEBI:59874"/>
        <dbReference type="ChEBI" id="CHEBI:78442"/>
        <dbReference type="ChEBI" id="CHEBI:138191"/>
        <dbReference type="EC" id="3.1.1.29"/>
    </reaction>
</comment>
<name>A0A3Q9HSR5_9FIRM</name>
<dbReference type="RefSeq" id="WP_127017923.1">
    <property type="nucleotide sequence ID" value="NZ_CP016379.1"/>
</dbReference>
<evidence type="ECO:0000256" key="5">
    <source>
        <dbReference type="ARBA" id="ARBA00038063"/>
    </source>
</evidence>
<feature type="binding site" evidence="8">
    <location>
        <position position="64"/>
    </location>
    <ligand>
        <name>tRNA</name>
        <dbReference type="ChEBI" id="CHEBI:17843"/>
    </ligand>
</feature>